<comment type="caution">
    <text evidence="4">The sequence shown here is derived from an EMBL/GenBank/DDBJ whole genome shotgun (WGS) entry which is preliminary data.</text>
</comment>
<feature type="compositionally biased region" description="Low complexity" evidence="2">
    <location>
        <begin position="384"/>
        <end position="428"/>
    </location>
</feature>
<gene>
    <name evidence="4" type="ORF">GCM10025864_32250</name>
</gene>
<feature type="compositionally biased region" description="Low complexity" evidence="2">
    <location>
        <begin position="462"/>
        <end position="478"/>
    </location>
</feature>
<feature type="domain" description="SWIM-type" evidence="3">
    <location>
        <begin position="52"/>
        <end position="89"/>
    </location>
</feature>
<feature type="region of interest" description="Disordered" evidence="2">
    <location>
        <begin position="348"/>
        <end position="506"/>
    </location>
</feature>
<proteinExistence type="predicted"/>
<keyword evidence="5" id="KW-1185">Reference proteome</keyword>
<evidence type="ECO:0000313" key="4">
    <source>
        <dbReference type="EMBL" id="GMA25466.1"/>
    </source>
</evidence>
<organism evidence="4 5">
    <name type="scientific">Luteimicrobium album</name>
    <dbReference type="NCBI Taxonomy" id="1054550"/>
    <lineage>
        <taxon>Bacteria</taxon>
        <taxon>Bacillati</taxon>
        <taxon>Actinomycetota</taxon>
        <taxon>Actinomycetes</taxon>
        <taxon>Micrococcales</taxon>
        <taxon>Luteimicrobium</taxon>
    </lineage>
</organism>
<sequence>MFSIADVAALVGAPAMGRAEDYVERGRVVSVARNGDGSRIVGHVQGTAGTPYVAVVEMSPSGKVPREGRCSCPVGLNCKHVAATLLAYRAQQVSGPAVAAPSGAPSPGPELPEWERALAPLLGDEDDDGAPAPARGTAPVRGWDAWGRPAQPVALQADLVDGGTTGGGRVRFGAPRFGLRPVVLGARNRWVRTGVSWRELRYVREPADERHLPVLRALSGLASAARTTGFAFDDPTWIHPDELPASAFWALWADARRVGLPVVAADRAQTPVRDGRARSVLHVERVDDGLAVEARIEVEVPDDVPELREPALREALPLGSPAGGVVVAPVGSAGGAVAPLVLARLAKPSTRRVSTSWRGASRWWSRRPTSRGSSDARSRRSRPCSRTSSSATTSTCPTRPGPCSRSRSRGSPTTARGSCGSGGTSTRRPATRRWPRSRWGGPHHAGRRRRSATRRRSRRCSRGSSPGSACPCTTTSSRAGRRRPSSPTSCRGSRSWPRPTTGSSSR</sequence>
<dbReference type="RefSeq" id="WP_284294055.1">
    <property type="nucleotide sequence ID" value="NZ_BSUK01000001.1"/>
</dbReference>
<dbReference type="Proteomes" id="UP001157091">
    <property type="component" value="Unassembled WGS sequence"/>
</dbReference>
<keyword evidence="1" id="KW-0863">Zinc-finger</keyword>
<feature type="region of interest" description="Disordered" evidence="2">
    <location>
        <begin position="122"/>
        <end position="145"/>
    </location>
</feature>
<accession>A0ABQ6I421</accession>
<dbReference type="Pfam" id="PF04434">
    <property type="entry name" value="SWIM"/>
    <property type="match status" value="1"/>
</dbReference>
<dbReference type="PROSITE" id="PS50966">
    <property type="entry name" value="ZF_SWIM"/>
    <property type="match status" value="1"/>
</dbReference>
<evidence type="ECO:0000256" key="1">
    <source>
        <dbReference type="PROSITE-ProRule" id="PRU00325"/>
    </source>
</evidence>
<protein>
    <recommendedName>
        <fullName evidence="3">SWIM-type domain-containing protein</fullName>
    </recommendedName>
</protein>
<feature type="compositionally biased region" description="Low complexity" evidence="2">
    <location>
        <begin position="130"/>
        <end position="139"/>
    </location>
</feature>
<keyword evidence="1" id="KW-0862">Zinc</keyword>
<evidence type="ECO:0000259" key="3">
    <source>
        <dbReference type="PROSITE" id="PS50966"/>
    </source>
</evidence>
<name>A0ABQ6I421_9MICO</name>
<dbReference type="InterPro" id="IPR007527">
    <property type="entry name" value="Znf_SWIM"/>
</dbReference>
<feature type="compositionally biased region" description="Basic residues" evidence="2">
    <location>
        <begin position="444"/>
        <end position="461"/>
    </location>
</feature>
<evidence type="ECO:0000313" key="5">
    <source>
        <dbReference type="Proteomes" id="UP001157091"/>
    </source>
</evidence>
<keyword evidence="1" id="KW-0479">Metal-binding</keyword>
<dbReference type="EMBL" id="BSUK01000001">
    <property type="protein sequence ID" value="GMA25466.1"/>
    <property type="molecule type" value="Genomic_DNA"/>
</dbReference>
<reference evidence="5" key="1">
    <citation type="journal article" date="2019" name="Int. J. Syst. Evol. Microbiol.">
        <title>The Global Catalogue of Microorganisms (GCM) 10K type strain sequencing project: providing services to taxonomists for standard genome sequencing and annotation.</title>
        <authorList>
            <consortium name="The Broad Institute Genomics Platform"/>
            <consortium name="The Broad Institute Genome Sequencing Center for Infectious Disease"/>
            <person name="Wu L."/>
            <person name="Ma J."/>
        </authorList>
    </citation>
    <scope>NUCLEOTIDE SEQUENCE [LARGE SCALE GENOMIC DNA]</scope>
    <source>
        <strain evidence="5">NBRC 106348</strain>
    </source>
</reference>
<evidence type="ECO:0000256" key="2">
    <source>
        <dbReference type="SAM" id="MobiDB-lite"/>
    </source>
</evidence>
<feature type="compositionally biased region" description="Low complexity" evidence="2">
    <location>
        <begin position="354"/>
        <end position="363"/>
    </location>
</feature>